<gene>
    <name evidence="1" type="ORF">KIL84_006172</name>
</gene>
<comment type="caution">
    <text evidence="1">The sequence shown here is derived from an EMBL/GenBank/DDBJ whole genome shotgun (WGS) entry which is preliminary data.</text>
</comment>
<keyword evidence="2" id="KW-1185">Reference proteome</keyword>
<accession>A0A9D3WYN8</accession>
<dbReference type="EMBL" id="JAHDVG010000483">
    <property type="protein sequence ID" value="KAH1170554.1"/>
    <property type="molecule type" value="Genomic_DNA"/>
</dbReference>
<sequence>MGLSYVVKLKLLQLCSNWLPSTAAFYIRERTLPYSSLLQNLNWLLVSCSICIFSGCQEKFLEQSLIPENYFGVSEHYRHWNEKNRKECGVRPSYGTLAMPSFHWKEIQQVIKRYSSLTRKQCLS</sequence>
<evidence type="ECO:0000313" key="1">
    <source>
        <dbReference type="EMBL" id="KAH1170554.1"/>
    </source>
</evidence>
<dbReference type="Proteomes" id="UP000827986">
    <property type="component" value="Unassembled WGS sequence"/>
</dbReference>
<proteinExistence type="predicted"/>
<protein>
    <submittedName>
        <fullName evidence="1">Uncharacterized protein</fullName>
    </submittedName>
</protein>
<name>A0A9D3WYN8_9SAUR</name>
<organism evidence="1 2">
    <name type="scientific">Mauremys mutica</name>
    <name type="common">yellowpond turtle</name>
    <dbReference type="NCBI Taxonomy" id="74926"/>
    <lineage>
        <taxon>Eukaryota</taxon>
        <taxon>Metazoa</taxon>
        <taxon>Chordata</taxon>
        <taxon>Craniata</taxon>
        <taxon>Vertebrata</taxon>
        <taxon>Euteleostomi</taxon>
        <taxon>Archelosauria</taxon>
        <taxon>Testudinata</taxon>
        <taxon>Testudines</taxon>
        <taxon>Cryptodira</taxon>
        <taxon>Durocryptodira</taxon>
        <taxon>Testudinoidea</taxon>
        <taxon>Geoemydidae</taxon>
        <taxon>Geoemydinae</taxon>
        <taxon>Mauremys</taxon>
    </lineage>
</organism>
<reference evidence="1" key="1">
    <citation type="submission" date="2021-09" db="EMBL/GenBank/DDBJ databases">
        <title>The genome of Mauremys mutica provides insights into the evolution of semi-aquatic lifestyle.</title>
        <authorList>
            <person name="Gong S."/>
            <person name="Gao Y."/>
        </authorList>
    </citation>
    <scope>NUCLEOTIDE SEQUENCE</scope>
    <source>
        <strain evidence="1">MM-2020</strain>
        <tissue evidence="1">Muscle</tissue>
    </source>
</reference>
<dbReference type="AlphaFoldDB" id="A0A9D3WYN8"/>
<evidence type="ECO:0000313" key="2">
    <source>
        <dbReference type="Proteomes" id="UP000827986"/>
    </source>
</evidence>